<dbReference type="Proteomes" id="UP000694005">
    <property type="component" value="Chromosome A09"/>
</dbReference>
<proteinExistence type="predicted"/>
<sequence length="51" mass="6405">WDIRKQQTLYWLVRWMNPQYVGNNHAHKFFKNKTGLYFGLEKQKYIKIMNK</sequence>
<dbReference type="Gramene" id="A09p05540.2_BraZ1">
    <property type="protein sequence ID" value="A09p05540.2_BraZ1.CDS.1"/>
    <property type="gene ID" value="A09g05540.2_BraZ1"/>
</dbReference>
<evidence type="ECO:0000313" key="2">
    <source>
        <dbReference type="EMBL" id="VDC58581.1"/>
    </source>
</evidence>
<dbReference type="EMBL" id="LS974625">
    <property type="protein sequence ID" value="CAG7860087.1"/>
    <property type="molecule type" value="Genomic_DNA"/>
</dbReference>
<name>A0A3P5YCK7_BRACM</name>
<evidence type="ECO:0000313" key="1">
    <source>
        <dbReference type="EMBL" id="CAG7860087.1"/>
    </source>
</evidence>
<protein>
    <submittedName>
        <fullName evidence="1">Uncharacterized protein</fullName>
    </submittedName>
</protein>
<feature type="non-terminal residue" evidence="2">
    <location>
        <position position="1"/>
    </location>
</feature>
<dbReference type="AlphaFoldDB" id="A0A3P5YCK7"/>
<accession>A0A3P5YCK7</accession>
<organism evidence="2">
    <name type="scientific">Brassica campestris</name>
    <name type="common">Field mustard</name>
    <dbReference type="NCBI Taxonomy" id="3711"/>
    <lineage>
        <taxon>Eukaryota</taxon>
        <taxon>Viridiplantae</taxon>
        <taxon>Streptophyta</taxon>
        <taxon>Embryophyta</taxon>
        <taxon>Tracheophyta</taxon>
        <taxon>Spermatophyta</taxon>
        <taxon>Magnoliopsida</taxon>
        <taxon>eudicotyledons</taxon>
        <taxon>Gunneridae</taxon>
        <taxon>Pentapetalae</taxon>
        <taxon>rosids</taxon>
        <taxon>malvids</taxon>
        <taxon>Brassicales</taxon>
        <taxon>Brassicaceae</taxon>
        <taxon>Brassiceae</taxon>
        <taxon>Brassica</taxon>
    </lineage>
</organism>
<gene>
    <name evidence="2" type="ORF">BRAA09T36192Z</name>
    <name evidence="1" type="ORF">BRAPAZ1V2_A09P05540.2</name>
</gene>
<reference evidence="2" key="1">
    <citation type="submission" date="2018-11" db="EMBL/GenBank/DDBJ databases">
        <authorList>
            <consortium name="Genoscope - CEA"/>
            <person name="William W."/>
        </authorList>
    </citation>
    <scope>NUCLEOTIDE SEQUENCE</scope>
</reference>
<dbReference type="EMBL" id="LR031568">
    <property type="protein sequence ID" value="VDC58581.1"/>
    <property type="molecule type" value="Genomic_DNA"/>
</dbReference>